<gene>
    <name evidence="1" type="ORF">ACFFF7_13135</name>
</gene>
<dbReference type="RefSeq" id="WP_379481800.1">
    <property type="nucleotide sequence ID" value="NZ_JBHLTL010000006.1"/>
</dbReference>
<name>A0ABV6PKJ2_9SPHN</name>
<dbReference type="Proteomes" id="UP001589943">
    <property type="component" value="Unassembled WGS sequence"/>
</dbReference>
<dbReference type="Pfam" id="PF02620">
    <property type="entry name" value="YceD"/>
    <property type="match status" value="1"/>
</dbReference>
<accession>A0ABV6PKJ2</accession>
<reference evidence="1 2" key="1">
    <citation type="submission" date="2024-09" db="EMBL/GenBank/DDBJ databases">
        <authorList>
            <person name="Sun Q."/>
            <person name="Mori K."/>
        </authorList>
    </citation>
    <scope>NUCLEOTIDE SEQUENCE [LARGE SCALE GENOMIC DNA]</scope>
    <source>
        <strain evidence="1 2">NCAIM B.02537</strain>
    </source>
</reference>
<keyword evidence="2" id="KW-1185">Reference proteome</keyword>
<evidence type="ECO:0000313" key="2">
    <source>
        <dbReference type="Proteomes" id="UP001589943"/>
    </source>
</evidence>
<evidence type="ECO:0000313" key="1">
    <source>
        <dbReference type="EMBL" id="MFC0590360.1"/>
    </source>
</evidence>
<sequence>MSEFTRNFSQRALPAGPQQLVATLEECTALARRFDLVAVKALEATVTLAPDGVNVLANGRLRAQIVQLCAVSAEELDVAIDEPVALRFVPALAAPDPDAEIALAEGELDDIEMSGSQFDLGEAIAQTLGLAIDPYLSGPTAEEARRKAGLAIEGETGPFAALKRLLKD</sequence>
<proteinExistence type="predicted"/>
<protein>
    <submittedName>
        <fullName evidence="1">DUF177 domain-containing protein</fullName>
    </submittedName>
</protein>
<dbReference type="EMBL" id="JBHLTL010000006">
    <property type="protein sequence ID" value="MFC0590360.1"/>
    <property type="molecule type" value="Genomic_DNA"/>
</dbReference>
<comment type="caution">
    <text evidence="1">The sequence shown here is derived from an EMBL/GenBank/DDBJ whole genome shotgun (WGS) entry which is preliminary data.</text>
</comment>
<dbReference type="InterPro" id="IPR003772">
    <property type="entry name" value="YceD"/>
</dbReference>
<organism evidence="1 2">
    <name type="scientific">Novosphingobium aquiterrae</name>
    <dbReference type="NCBI Taxonomy" id="624388"/>
    <lineage>
        <taxon>Bacteria</taxon>
        <taxon>Pseudomonadati</taxon>
        <taxon>Pseudomonadota</taxon>
        <taxon>Alphaproteobacteria</taxon>
        <taxon>Sphingomonadales</taxon>
        <taxon>Sphingomonadaceae</taxon>
        <taxon>Novosphingobium</taxon>
    </lineage>
</organism>